<reference evidence="2" key="1">
    <citation type="journal article" date="2017" name="Plant J.">
        <title>The pomegranate (Punica granatum L.) genome and the genomics of punicalagin biosynthesis.</title>
        <authorList>
            <person name="Qin G."/>
            <person name="Xu C."/>
            <person name="Ming R."/>
            <person name="Tang H."/>
            <person name="Guyot R."/>
            <person name="Kramer E.M."/>
            <person name="Hu Y."/>
            <person name="Yi X."/>
            <person name="Qi Y."/>
            <person name="Xu X."/>
            <person name="Gao Z."/>
            <person name="Pan H."/>
            <person name="Jian J."/>
            <person name="Tian Y."/>
            <person name="Yue Z."/>
            <person name="Xu Y."/>
        </authorList>
    </citation>
    <scope>NUCLEOTIDE SEQUENCE [LARGE SCALE GENOMIC DNA]</scope>
    <source>
        <strain evidence="2">cv. Dabenzi</strain>
    </source>
</reference>
<protein>
    <submittedName>
        <fullName evidence="1">Uncharacterized protein</fullName>
    </submittedName>
</protein>
<organism evidence="1 2">
    <name type="scientific">Punica granatum</name>
    <name type="common">Pomegranate</name>
    <dbReference type="NCBI Taxonomy" id="22663"/>
    <lineage>
        <taxon>Eukaryota</taxon>
        <taxon>Viridiplantae</taxon>
        <taxon>Streptophyta</taxon>
        <taxon>Embryophyta</taxon>
        <taxon>Tracheophyta</taxon>
        <taxon>Spermatophyta</taxon>
        <taxon>Magnoliopsida</taxon>
        <taxon>eudicotyledons</taxon>
        <taxon>Gunneridae</taxon>
        <taxon>Pentapetalae</taxon>
        <taxon>rosids</taxon>
        <taxon>malvids</taxon>
        <taxon>Myrtales</taxon>
        <taxon>Lythraceae</taxon>
        <taxon>Punica</taxon>
    </lineage>
</organism>
<evidence type="ECO:0000313" key="2">
    <source>
        <dbReference type="Proteomes" id="UP000197138"/>
    </source>
</evidence>
<dbReference type="AlphaFoldDB" id="A0A218XSC7"/>
<dbReference type="EMBL" id="MTKT01000799">
    <property type="protein sequence ID" value="OWM88085.1"/>
    <property type="molecule type" value="Genomic_DNA"/>
</dbReference>
<accession>A0A218XSC7</accession>
<comment type="caution">
    <text evidence="1">The sequence shown here is derived from an EMBL/GenBank/DDBJ whole genome shotgun (WGS) entry which is preliminary data.</text>
</comment>
<gene>
    <name evidence="1" type="ORF">CDL15_Pgr016658</name>
</gene>
<name>A0A218XSC7_PUNGR</name>
<evidence type="ECO:0000313" key="1">
    <source>
        <dbReference type="EMBL" id="OWM88085.1"/>
    </source>
</evidence>
<proteinExistence type="predicted"/>
<dbReference type="Proteomes" id="UP000197138">
    <property type="component" value="Unassembled WGS sequence"/>
</dbReference>
<sequence length="104" mass="11362">MQEARRTRASSSEHARMLCMGTATTFSYSLAYVLSDLETGTPNRPGLDSYTRSPYQEAVAYGHASCNSQISYPDCASCISYPLKGNCSKLVLARLGHKCSKIVE</sequence>